<comment type="similarity">
    <text evidence="2">Belongs to the UPF0053 family.</text>
</comment>
<dbReference type="EMBL" id="AENY02000002">
    <property type="protein sequence ID" value="EKP95285.1"/>
    <property type="molecule type" value="Genomic_DNA"/>
</dbReference>
<dbReference type="SMART" id="SM01091">
    <property type="entry name" value="CorC_HlyC"/>
    <property type="match status" value="1"/>
</dbReference>
<name>K6P2J0_9FIRM</name>
<comment type="caution">
    <text evidence="14">The sequence shown here is derived from an EMBL/GenBank/DDBJ whole genome shotgun (WGS) entry which is preliminary data.</text>
</comment>
<evidence type="ECO:0000256" key="7">
    <source>
        <dbReference type="ARBA" id="ARBA00023122"/>
    </source>
</evidence>
<feature type="domain" description="CBS" evidence="12">
    <location>
        <begin position="225"/>
        <end position="286"/>
    </location>
</feature>
<dbReference type="eggNOG" id="COG1253">
    <property type="taxonomic scope" value="Bacteria"/>
</dbReference>
<evidence type="ECO:0000256" key="2">
    <source>
        <dbReference type="ARBA" id="ARBA00006337"/>
    </source>
</evidence>
<evidence type="ECO:0000259" key="12">
    <source>
        <dbReference type="PROSITE" id="PS51371"/>
    </source>
</evidence>
<dbReference type="Pfam" id="PF03471">
    <property type="entry name" value="CorC_HlyC"/>
    <property type="match status" value="1"/>
</dbReference>
<evidence type="ECO:0000256" key="1">
    <source>
        <dbReference type="ARBA" id="ARBA00004651"/>
    </source>
</evidence>
<feature type="domain" description="CNNM transmembrane" evidence="13">
    <location>
        <begin position="1"/>
        <end position="206"/>
    </location>
</feature>
<evidence type="ECO:0000256" key="3">
    <source>
        <dbReference type="ARBA" id="ARBA00022475"/>
    </source>
</evidence>
<dbReference type="Proteomes" id="UP000005710">
    <property type="component" value="Unassembled WGS sequence"/>
</dbReference>
<comment type="subcellular location">
    <subcellularLocation>
        <location evidence="1">Cell membrane</location>
        <topology evidence="1">Multi-pass membrane protein</topology>
    </subcellularLocation>
</comment>
<reference evidence="14" key="2">
    <citation type="submission" date="2012-10" db="EMBL/GenBank/DDBJ databases">
        <title>Improved high-quality draft of Thermaerobacter subterraneus C21, DSM 13965.</title>
        <authorList>
            <consortium name="DOE Joint Genome Institute"/>
            <person name="Eisen J."/>
            <person name="Huntemann M."/>
            <person name="Wei C.-L."/>
            <person name="Han J."/>
            <person name="Detter J.C."/>
            <person name="Han C."/>
            <person name="Tapia R."/>
            <person name="Chen A."/>
            <person name="Kyrpides N."/>
            <person name="Mavromatis K."/>
            <person name="Markowitz V."/>
            <person name="Szeto E."/>
            <person name="Ivanova N."/>
            <person name="Mikhailova N."/>
            <person name="Ovchinnikova G."/>
            <person name="Pagani I."/>
            <person name="Pati A."/>
            <person name="Goodwin L."/>
            <person name="Nordberg H.P."/>
            <person name="Cantor M.N."/>
            <person name="Hua S.X."/>
            <person name="Woyke T."/>
            <person name="Eisen J."/>
            <person name="Klenk H.-P."/>
        </authorList>
    </citation>
    <scope>NUCLEOTIDE SEQUENCE [LARGE SCALE GENOMIC DNA]</scope>
    <source>
        <strain evidence="14">DSM 13965</strain>
    </source>
</reference>
<dbReference type="PANTHER" id="PTHR43099:SF4">
    <property type="entry name" value="INTEGRAL MEMBRANE PROTEIN"/>
    <property type="match status" value="1"/>
</dbReference>
<evidence type="ECO:0000256" key="6">
    <source>
        <dbReference type="ARBA" id="ARBA00022989"/>
    </source>
</evidence>
<dbReference type="PANTHER" id="PTHR43099">
    <property type="entry name" value="UPF0053 PROTEIN YRKA"/>
    <property type="match status" value="1"/>
</dbReference>
<evidence type="ECO:0000313" key="15">
    <source>
        <dbReference type="Proteomes" id="UP000005710"/>
    </source>
</evidence>
<dbReference type="HOGENOM" id="CLU_015237_4_0_9"/>
<dbReference type="Gene3D" id="3.30.465.10">
    <property type="match status" value="1"/>
</dbReference>
<evidence type="ECO:0000259" key="13">
    <source>
        <dbReference type="PROSITE" id="PS51846"/>
    </source>
</evidence>
<dbReference type="InterPro" id="IPR016169">
    <property type="entry name" value="FAD-bd_PCMH_sub2"/>
</dbReference>
<feature type="transmembrane region" description="Helical" evidence="11">
    <location>
        <begin position="61"/>
        <end position="81"/>
    </location>
</feature>
<protein>
    <submittedName>
        <fullName evidence="14">CBS domain-containing protein</fullName>
    </submittedName>
</protein>
<keyword evidence="6 10" id="KW-1133">Transmembrane helix</keyword>
<dbReference type="RefSeq" id="WP_006903296.1">
    <property type="nucleotide sequence ID" value="NZ_JH976535.1"/>
</dbReference>
<reference evidence="14" key="1">
    <citation type="submission" date="2010-10" db="EMBL/GenBank/DDBJ databases">
        <authorList>
            <consortium name="US DOE Joint Genome Institute (JGI-PGF)"/>
            <person name="Lucas S."/>
            <person name="Copeland A."/>
            <person name="Lapidus A."/>
            <person name="Bruce D."/>
            <person name="Goodwin L."/>
            <person name="Pitluck S."/>
            <person name="Kyrpides N."/>
            <person name="Mavromatis K."/>
            <person name="Detter J.C."/>
            <person name="Han C."/>
            <person name="Land M."/>
            <person name="Hauser L."/>
            <person name="Markowitz V."/>
            <person name="Cheng J.-F."/>
            <person name="Hugenholtz P."/>
            <person name="Woyke T."/>
            <person name="Wu D."/>
            <person name="Pukall R."/>
            <person name="Wahrenburg C."/>
            <person name="Brambilla E."/>
            <person name="Klenk H.-P."/>
            <person name="Eisen J.A."/>
        </authorList>
    </citation>
    <scope>NUCLEOTIDE SEQUENCE [LARGE SCALE GENOMIC DNA]</scope>
    <source>
        <strain evidence="14">DSM 13965</strain>
    </source>
</reference>
<evidence type="ECO:0000256" key="10">
    <source>
        <dbReference type="PROSITE-ProRule" id="PRU01193"/>
    </source>
</evidence>
<organism evidence="14 15">
    <name type="scientific">Thermaerobacter subterraneus DSM 13965</name>
    <dbReference type="NCBI Taxonomy" id="867903"/>
    <lineage>
        <taxon>Bacteria</taxon>
        <taxon>Bacillati</taxon>
        <taxon>Bacillota</taxon>
        <taxon>Clostridia</taxon>
        <taxon>Eubacteriales</taxon>
        <taxon>Clostridiales Family XVII. Incertae Sedis</taxon>
        <taxon>Thermaerobacter</taxon>
    </lineage>
</organism>
<dbReference type="CDD" id="cd04590">
    <property type="entry name" value="CBS_pair_CorC_HlyC_assoc"/>
    <property type="match status" value="1"/>
</dbReference>
<feature type="transmembrane region" description="Helical" evidence="11">
    <location>
        <begin position="152"/>
        <end position="173"/>
    </location>
</feature>
<proteinExistence type="inferred from homology"/>
<dbReference type="InterPro" id="IPR051676">
    <property type="entry name" value="UPF0053_domain"/>
</dbReference>
<evidence type="ECO:0000256" key="8">
    <source>
        <dbReference type="ARBA" id="ARBA00023136"/>
    </source>
</evidence>
<keyword evidence="15" id="KW-1185">Reference proteome</keyword>
<dbReference type="InterPro" id="IPR046342">
    <property type="entry name" value="CBS_dom_sf"/>
</dbReference>
<dbReference type="InterPro" id="IPR002550">
    <property type="entry name" value="CNNM"/>
</dbReference>
<dbReference type="Pfam" id="PF00571">
    <property type="entry name" value="CBS"/>
    <property type="match status" value="2"/>
</dbReference>
<sequence>MTFSTWLIVLFLILVNALYVAAEFSTVSVRRTQIQQMAERGHALARRLLPFLEDSTKLDRYIAACQIGITLSSLILGAYSQATLAVELANLLTRWGGLSPLAAQSTASMAVLIGITALQVVIGELVPKSLALQFPAQVALATVWPMRWSLTLYTYTGFLPALNGSGIAFLRLLGIPYSPHRHLHRPEEIDLLIEESRNGGLLDPREQRRLQRALRLGTRLVRHLMTPRVYMHALNVNASPEEVHRAIMASPYTRLPVYRDTVDHVVGQVNVKDVVSHYLKHGRLPAIRDVMRAVEVVPETSAADDLLRVFRERRTQQVVVLDEFGGTSGLVTMEDVLAEVLDDMSEKFRVAGQPEPERLPDGRVRLPGLMHVDDAEPWIGTRWQGRATTVGGHVLQVLNRMPKQGDRLTVDGVDVEIEQVRNHAIWSVLVTPVSRAEENEKA</sequence>
<dbReference type="STRING" id="867903.ThesuDRAFT_01030"/>
<dbReference type="SUPFAM" id="SSF56176">
    <property type="entry name" value="FAD-binding/transporter-associated domain-like"/>
    <property type="match status" value="1"/>
</dbReference>
<dbReference type="GO" id="GO:0050660">
    <property type="term" value="F:flavin adenine dinucleotide binding"/>
    <property type="evidence" value="ECO:0007669"/>
    <property type="project" value="InterPro"/>
</dbReference>
<feature type="transmembrane region" description="Helical" evidence="11">
    <location>
        <begin position="101"/>
        <end position="122"/>
    </location>
</feature>
<evidence type="ECO:0000313" key="14">
    <source>
        <dbReference type="EMBL" id="EKP95285.1"/>
    </source>
</evidence>
<dbReference type="PROSITE" id="PS51846">
    <property type="entry name" value="CNNM"/>
    <property type="match status" value="1"/>
</dbReference>
<dbReference type="InterPro" id="IPR000644">
    <property type="entry name" value="CBS_dom"/>
</dbReference>
<dbReference type="InterPro" id="IPR036318">
    <property type="entry name" value="FAD-bd_PCMH-like_sf"/>
</dbReference>
<evidence type="ECO:0000256" key="5">
    <source>
        <dbReference type="ARBA" id="ARBA00022737"/>
    </source>
</evidence>
<accession>K6P2J0</accession>
<gene>
    <name evidence="14" type="ORF">ThesuDRAFT_01030</name>
</gene>
<dbReference type="InterPro" id="IPR044751">
    <property type="entry name" value="Ion_transp-like_CBS"/>
</dbReference>
<evidence type="ECO:0000256" key="11">
    <source>
        <dbReference type="SAM" id="Phobius"/>
    </source>
</evidence>
<dbReference type="PROSITE" id="PS51371">
    <property type="entry name" value="CBS"/>
    <property type="match status" value="2"/>
</dbReference>
<dbReference type="InterPro" id="IPR005170">
    <property type="entry name" value="Transptr-assoc_dom"/>
</dbReference>
<dbReference type="SUPFAM" id="SSF54631">
    <property type="entry name" value="CBS-domain pair"/>
    <property type="match status" value="1"/>
</dbReference>
<evidence type="ECO:0000256" key="9">
    <source>
        <dbReference type="PROSITE-ProRule" id="PRU00703"/>
    </source>
</evidence>
<keyword evidence="8 10" id="KW-0472">Membrane</keyword>
<evidence type="ECO:0000256" key="4">
    <source>
        <dbReference type="ARBA" id="ARBA00022692"/>
    </source>
</evidence>
<dbReference type="Gene3D" id="3.10.580.10">
    <property type="entry name" value="CBS-domain"/>
    <property type="match status" value="1"/>
</dbReference>
<dbReference type="AlphaFoldDB" id="K6P2J0"/>
<keyword evidence="3" id="KW-1003">Cell membrane</keyword>
<dbReference type="Pfam" id="PF01595">
    <property type="entry name" value="CNNM"/>
    <property type="match status" value="1"/>
</dbReference>
<keyword evidence="7 9" id="KW-0129">CBS domain</keyword>
<feature type="transmembrane region" description="Helical" evidence="11">
    <location>
        <begin position="6"/>
        <end position="27"/>
    </location>
</feature>
<keyword evidence="5" id="KW-0677">Repeat</keyword>
<dbReference type="GO" id="GO:0005886">
    <property type="term" value="C:plasma membrane"/>
    <property type="evidence" value="ECO:0007669"/>
    <property type="project" value="UniProtKB-SubCell"/>
</dbReference>
<keyword evidence="4 10" id="KW-0812">Transmembrane</keyword>
<feature type="domain" description="CBS" evidence="12">
    <location>
        <begin position="290"/>
        <end position="346"/>
    </location>
</feature>